<evidence type="ECO:0000256" key="3">
    <source>
        <dbReference type="ARBA" id="ARBA00022692"/>
    </source>
</evidence>
<dbReference type="InterPro" id="IPR001750">
    <property type="entry name" value="ND/Mrp_TM"/>
</dbReference>
<dbReference type="PANTHER" id="PTHR42703:SF1">
    <property type="entry name" value="NA(+)_H(+) ANTIPORTER SUBUNIT D1"/>
    <property type="match status" value="1"/>
</dbReference>
<reference evidence="9" key="1">
    <citation type="submission" date="2017-11" db="EMBL/GenBank/DDBJ databases">
        <authorList>
            <person name="Kajale S.C."/>
            <person name="Sharma A."/>
        </authorList>
    </citation>
    <scope>NUCLEOTIDE SEQUENCE</scope>
    <source>
        <strain evidence="9">LS1_42</strain>
    </source>
</reference>
<accession>A0A8J8TRE6</accession>
<keyword evidence="2" id="KW-1003">Cell membrane</keyword>
<evidence type="ECO:0000313" key="10">
    <source>
        <dbReference type="Proteomes" id="UP000766904"/>
    </source>
</evidence>
<dbReference type="GO" id="GO:0008137">
    <property type="term" value="F:NADH dehydrogenase (ubiquinone) activity"/>
    <property type="evidence" value="ECO:0007669"/>
    <property type="project" value="InterPro"/>
</dbReference>
<keyword evidence="5 7" id="KW-0472">Membrane</keyword>
<feature type="domain" description="NADH:quinone oxidoreductase/Mrp antiporter transmembrane" evidence="8">
    <location>
        <begin position="130"/>
        <end position="431"/>
    </location>
</feature>
<feature type="transmembrane region" description="Helical" evidence="7">
    <location>
        <begin position="415"/>
        <end position="436"/>
    </location>
</feature>
<dbReference type="InterPro" id="IPR003918">
    <property type="entry name" value="NADH_UbQ_OxRdtase"/>
</dbReference>
<gene>
    <name evidence="9" type="ORF">CV102_16110</name>
</gene>
<keyword evidence="4 7" id="KW-1133">Transmembrane helix</keyword>
<feature type="transmembrane region" description="Helical" evidence="7">
    <location>
        <begin position="165"/>
        <end position="192"/>
    </location>
</feature>
<keyword evidence="3 7" id="KW-0812">Transmembrane</keyword>
<keyword evidence="10" id="KW-1185">Reference proteome</keyword>
<feature type="transmembrane region" description="Helical" evidence="7">
    <location>
        <begin position="343"/>
        <end position="366"/>
    </location>
</feature>
<feature type="transmembrane region" description="Helical" evidence="7">
    <location>
        <begin position="36"/>
        <end position="56"/>
    </location>
</feature>
<evidence type="ECO:0000256" key="1">
    <source>
        <dbReference type="ARBA" id="ARBA00004651"/>
    </source>
</evidence>
<dbReference type="GO" id="GO:0005886">
    <property type="term" value="C:plasma membrane"/>
    <property type="evidence" value="ECO:0007669"/>
    <property type="project" value="UniProtKB-SubCell"/>
</dbReference>
<dbReference type="EMBL" id="PHNJ01000009">
    <property type="protein sequence ID" value="TYL37629.1"/>
    <property type="molecule type" value="Genomic_DNA"/>
</dbReference>
<name>A0A8J8TRE6_9EURY</name>
<protein>
    <submittedName>
        <fullName evidence="9">NADH-ubiquinone oxidoreductase</fullName>
    </submittedName>
</protein>
<proteinExistence type="predicted"/>
<comment type="caution">
    <text evidence="9">The sequence shown here is derived from an EMBL/GenBank/DDBJ whole genome shotgun (WGS) entry which is preliminary data.</text>
</comment>
<evidence type="ECO:0000256" key="7">
    <source>
        <dbReference type="SAM" id="Phobius"/>
    </source>
</evidence>
<comment type="subcellular location">
    <subcellularLocation>
        <location evidence="1">Cell membrane</location>
        <topology evidence="1">Multi-pass membrane protein</topology>
    </subcellularLocation>
</comment>
<evidence type="ECO:0000256" key="2">
    <source>
        <dbReference type="ARBA" id="ARBA00022475"/>
    </source>
</evidence>
<feature type="transmembrane region" description="Helical" evidence="7">
    <location>
        <begin position="113"/>
        <end position="129"/>
    </location>
</feature>
<feature type="transmembrane region" description="Helical" evidence="7">
    <location>
        <begin position="387"/>
        <end position="409"/>
    </location>
</feature>
<dbReference type="OrthoDB" id="101192at2157"/>
<dbReference type="Pfam" id="PF00361">
    <property type="entry name" value="Proton_antipo_M"/>
    <property type="match status" value="1"/>
</dbReference>
<evidence type="ECO:0000259" key="8">
    <source>
        <dbReference type="Pfam" id="PF00361"/>
    </source>
</evidence>
<feature type="transmembrane region" description="Helical" evidence="7">
    <location>
        <begin position="251"/>
        <end position="275"/>
    </location>
</feature>
<dbReference type="Proteomes" id="UP000766904">
    <property type="component" value="Unassembled WGS sequence"/>
</dbReference>
<feature type="transmembrane region" description="Helical" evidence="7">
    <location>
        <begin position="135"/>
        <end position="153"/>
    </location>
</feature>
<evidence type="ECO:0000256" key="5">
    <source>
        <dbReference type="ARBA" id="ARBA00023136"/>
    </source>
</evidence>
<feature type="transmembrane region" description="Helical" evidence="7">
    <location>
        <begin position="287"/>
        <end position="305"/>
    </location>
</feature>
<dbReference type="PANTHER" id="PTHR42703">
    <property type="entry name" value="NADH DEHYDROGENASE"/>
    <property type="match status" value="1"/>
</dbReference>
<feature type="transmembrane region" description="Helical" evidence="7">
    <location>
        <begin position="83"/>
        <end position="101"/>
    </location>
</feature>
<sequence length="534" mass="55628">MSNAELLLPLLVAVPILMAAVPIALGLWFDRTGWSVTALTTVGLFAATSYVAATVYETGREVHVLGGWEEPQGIGIELVADPFSALIVLLVTVTAAGLLAYTRTGGPRGNTFYAGYLLLVGGLIGLSLTGDVFNMFVFLEIVGLGTYAMISSGDGPESAVAALKYLILGTVGASLYLIGVGFLFMATGALNIEVLGTEAIPAIVEEGGSDLTLLRAAFAFIFVGFALKVAQWPLHTWQPDAYQHAPDGVTPLIAALVSTVSAYALGRVMFTAFGVEFLATTPYLQEIVVTVGAVSVVAGSTLAVVQQDVKRMFAYSSVSQFGLVIAAYGALTETALVGAIIHLIGHGVMKAGLFVAAGVIAISYGARTVDEYAGLAENRPLAAGSTAILLIALIGIPPSAGFIGKWYIAVGAIQAELWSIAAVIFLSTMLTLAYAARLLEKMYFTPATPVESPHPPGVATDGGEPNEGQESSSEHRTDGGVLANESRFERGSPDAVSLGMFILLVGIAISAVVLGFAGGLFFEWLEPFTSEVFN</sequence>
<evidence type="ECO:0000313" key="9">
    <source>
        <dbReference type="EMBL" id="TYL37629.1"/>
    </source>
</evidence>
<feature type="transmembrane region" description="Helical" evidence="7">
    <location>
        <begin position="212"/>
        <end position="230"/>
    </location>
</feature>
<dbReference type="RefSeq" id="WP_148859023.1">
    <property type="nucleotide sequence ID" value="NZ_PHNJ01000009.1"/>
</dbReference>
<organism evidence="9 10">
    <name type="scientific">Natronococcus pandeyae</name>
    <dbReference type="NCBI Taxonomy" id="2055836"/>
    <lineage>
        <taxon>Archaea</taxon>
        <taxon>Methanobacteriati</taxon>
        <taxon>Methanobacteriota</taxon>
        <taxon>Stenosarchaea group</taxon>
        <taxon>Halobacteria</taxon>
        <taxon>Halobacteriales</taxon>
        <taxon>Natrialbaceae</taxon>
        <taxon>Natronococcus</taxon>
    </lineage>
</organism>
<dbReference type="PRINTS" id="PR01437">
    <property type="entry name" value="NUOXDRDTASE4"/>
</dbReference>
<evidence type="ECO:0000256" key="4">
    <source>
        <dbReference type="ARBA" id="ARBA00022989"/>
    </source>
</evidence>
<feature type="transmembrane region" description="Helical" evidence="7">
    <location>
        <begin position="495"/>
        <end position="522"/>
    </location>
</feature>
<feature type="transmembrane region" description="Helical" evidence="7">
    <location>
        <begin position="6"/>
        <end position="29"/>
    </location>
</feature>
<dbReference type="GO" id="GO:0042773">
    <property type="term" value="P:ATP synthesis coupled electron transport"/>
    <property type="evidence" value="ECO:0007669"/>
    <property type="project" value="InterPro"/>
</dbReference>
<dbReference type="AlphaFoldDB" id="A0A8J8TRE6"/>
<evidence type="ECO:0000256" key="6">
    <source>
        <dbReference type="SAM" id="MobiDB-lite"/>
    </source>
</evidence>
<dbReference type="InterPro" id="IPR050586">
    <property type="entry name" value="CPA3_Na-H_Antiporter_D"/>
</dbReference>
<feature type="region of interest" description="Disordered" evidence="6">
    <location>
        <begin position="450"/>
        <end position="484"/>
    </location>
</feature>